<organism evidence="1 2">
    <name type="scientific">Populus alba</name>
    <name type="common">White poplar</name>
    <dbReference type="NCBI Taxonomy" id="43335"/>
    <lineage>
        <taxon>Eukaryota</taxon>
        <taxon>Viridiplantae</taxon>
        <taxon>Streptophyta</taxon>
        <taxon>Embryophyta</taxon>
        <taxon>Tracheophyta</taxon>
        <taxon>Spermatophyta</taxon>
        <taxon>Magnoliopsida</taxon>
        <taxon>eudicotyledons</taxon>
        <taxon>Gunneridae</taxon>
        <taxon>Pentapetalae</taxon>
        <taxon>rosids</taxon>
        <taxon>fabids</taxon>
        <taxon>Malpighiales</taxon>
        <taxon>Salicaceae</taxon>
        <taxon>Saliceae</taxon>
        <taxon>Populus</taxon>
    </lineage>
</organism>
<keyword evidence="2" id="KW-1185">Reference proteome</keyword>
<protein>
    <submittedName>
        <fullName evidence="1">Uncharacterized protein</fullName>
    </submittedName>
</protein>
<evidence type="ECO:0000313" key="2">
    <source>
        <dbReference type="Proteomes" id="UP000309997"/>
    </source>
</evidence>
<gene>
    <name evidence="1" type="ORF">D5086_026201</name>
</gene>
<dbReference type="EMBL" id="RCHU02000014">
    <property type="protein sequence ID" value="KAL3572297.1"/>
    <property type="molecule type" value="Genomic_DNA"/>
</dbReference>
<accession>A0ACC4B1N7</accession>
<evidence type="ECO:0000313" key="1">
    <source>
        <dbReference type="EMBL" id="KAL3572297.1"/>
    </source>
</evidence>
<name>A0ACC4B1N7_POPAL</name>
<dbReference type="Proteomes" id="UP000309997">
    <property type="component" value="Unassembled WGS sequence"/>
</dbReference>
<comment type="caution">
    <text evidence="1">The sequence shown here is derived from an EMBL/GenBank/DDBJ whole genome shotgun (WGS) entry which is preliminary data.</text>
</comment>
<sequence>MMAFMNGDEIDVLQSQGFFKDGRYGDGMDLSGRRAALMMMKLTVCAYRWLAIYKRNLVCTFLSKNTRATEHRNGGGS</sequence>
<proteinExistence type="predicted"/>
<reference evidence="1 2" key="1">
    <citation type="journal article" date="2024" name="Plant Biotechnol. J.">
        <title>Genome and CRISPR/Cas9 system of a widespread forest tree (Populus alba) in the world.</title>
        <authorList>
            <person name="Liu Y.J."/>
            <person name="Jiang P.F."/>
            <person name="Han X.M."/>
            <person name="Li X.Y."/>
            <person name="Wang H.M."/>
            <person name="Wang Y.J."/>
            <person name="Wang X.X."/>
            <person name="Zeng Q.Y."/>
        </authorList>
    </citation>
    <scope>NUCLEOTIDE SEQUENCE [LARGE SCALE GENOMIC DNA]</scope>
    <source>
        <strain evidence="2">cv. PAL-ZL1</strain>
    </source>
</reference>